<dbReference type="GO" id="GO:0005524">
    <property type="term" value="F:ATP binding"/>
    <property type="evidence" value="ECO:0007669"/>
    <property type="project" value="UniProtKB-KW"/>
</dbReference>
<dbReference type="AlphaFoldDB" id="A0A0K2LAA2"/>
<evidence type="ECO:0000256" key="2">
    <source>
        <dbReference type="ARBA" id="ARBA00022598"/>
    </source>
</evidence>
<keyword evidence="3 5" id="KW-0547">Nucleotide-binding</keyword>
<comment type="pathway">
    <text evidence="5">Cell wall biogenesis; lipoteichoic acid biosynthesis.</text>
</comment>
<evidence type="ECO:0000259" key="6">
    <source>
        <dbReference type="Pfam" id="PF00501"/>
    </source>
</evidence>
<evidence type="ECO:0000259" key="7">
    <source>
        <dbReference type="Pfam" id="PF13193"/>
    </source>
</evidence>
<dbReference type="InterPro" id="IPR020845">
    <property type="entry name" value="AMP-binding_CS"/>
</dbReference>
<dbReference type="PANTHER" id="PTHR45398:SF1">
    <property type="entry name" value="ENZYME, PUTATIVE (JCVI)-RELATED"/>
    <property type="match status" value="1"/>
</dbReference>
<dbReference type="SUPFAM" id="SSF56801">
    <property type="entry name" value="Acetyl-CoA synthetase-like"/>
    <property type="match status" value="1"/>
</dbReference>
<dbReference type="Gene3D" id="3.40.50.12780">
    <property type="entry name" value="N-terminal domain of ligase-like"/>
    <property type="match status" value="1"/>
</dbReference>
<dbReference type="InterPro" id="IPR045851">
    <property type="entry name" value="AMP-bd_C_sf"/>
</dbReference>
<dbReference type="GO" id="GO:0070395">
    <property type="term" value="P:lipoteichoic acid biosynthetic process"/>
    <property type="evidence" value="ECO:0007669"/>
    <property type="project" value="UniProtKB-UniRule"/>
</dbReference>
<feature type="domain" description="AMP-binding enzyme C-terminal" evidence="7">
    <location>
        <begin position="413"/>
        <end position="494"/>
    </location>
</feature>
<dbReference type="Proteomes" id="UP000061546">
    <property type="component" value="Chromosome"/>
</dbReference>
<proteinExistence type="inferred from homology"/>
<name>A0A0K2LAA2_9LACO</name>
<keyword evidence="1 5" id="KW-0963">Cytoplasm</keyword>
<dbReference type="InterPro" id="IPR010072">
    <property type="entry name" value="DltA"/>
</dbReference>
<dbReference type="Gene3D" id="3.30.300.30">
    <property type="match status" value="1"/>
</dbReference>
<comment type="catalytic activity">
    <reaction evidence="5">
        <text>holo-[D-alanyl-carrier protein] + D-alanine + ATP = D-alanyl-[D-alanyl-carrier protein] + AMP + diphosphate</text>
        <dbReference type="Rhea" id="RHEA:55132"/>
        <dbReference type="Rhea" id="RHEA-COMP:14102"/>
        <dbReference type="Rhea" id="RHEA-COMP:14103"/>
        <dbReference type="ChEBI" id="CHEBI:30616"/>
        <dbReference type="ChEBI" id="CHEBI:33019"/>
        <dbReference type="ChEBI" id="CHEBI:57416"/>
        <dbReference type="ChEBI" id="CHEBI:64479"/>
        <dbReference type="ChEBI" id="CHEBI:138620"/>
        <dbReference type="ChEBI" id="CHEBI:456215"/>
        <dbReference type="EC" id="6.2.1.54"/>
    </reaction>
</comment>
<reference evidence="8 9" key="1">
    <citation type="submission" date="2015-08" db="EMBL/GenBank/DDBJ databases">
        <title>Genomic sequence of Lactobacillus heilongjiangensis DSM 28069, isolated from Chinese traditional pickle.</title>
        <authorList>
            <person name="Jiang X."/>
            <person name="Zheng B."/>
            <person name="Cheng H."/>
        </authorList>
    </citation>
    <scope>NUCLEOTIDE SEQUENCE [LARGE SCALE GENOMIC DNA]</scope>
    <source>
        <strain evidence="8 9">DSM 28069</strain>
    </source>
</reference>
<evidence type="ECO:0000313" key="9">
    <source>
        <dbReference type="Proteomes" id="UP000061546"/>
    </source>
</evidence>
<comment type="similarity">
    <text evidence="5">Belongs to the ATP-dependent AMP-binding enzyme family. DltA subfamily.</text>
</comment>
<dbReference type="NCBIfam" id="TIGR01733">
    <property type="entry name" value="AA-adenyl-dom"/>
    <property type="match status" value="1"/>
</dbReference>
<feature type="binding site" evidence="5">
    <location>
        <begin position="292"/>
        <end position="297"/>
    </location>
    <ligand>
        <name>ATP</name>
        <dbReference type="ChEBI" id="CHEBI:30616"/>
    </ligand>
</feature>
<protein>
    <recommendedName>
        <fullName evidence="5">D-alanine--D-alanyl carrier protein ligase</fullName>
        <shortName evidence="5">DCL</shortName>
        <ecNumber evidence="5">6.2.1.54</ecNumber>
    </recommendedName>
    <alternativeName>
        <fullName evidence="5">D-alanine--poly(phosphoribitol) ligase subunit 1</fullName>
    </alternativeName>
    <alternativeName>
        <fullName evidence="5">D-alanine-activating enzyme</fullName>
        <shortName evidence="5">DAE</shortName>
    </alternativeName>
</protein>
<feature type="binding site" evidence="5">
    <location>
        <position position="301"/>
    </location>
    <ligand>
        <name>D-alanine</name>
        <dbReference type="ChEBI" id="CHEBI:57416"/>
    </ligand>
</feature>
<feature type="domain" description="AMP-dependent synthetase/ligase" evidence="6">
    <location>
        <begin position="11"/>
        <end position="359"/>
    </location>
</feature>
<feature type="binding site" evidence="5">
    <location>
        <position position="382"/>
    </location>
    <ligand>
        <name>ATP</name>
        <dbReference type="ChEBI" id="CHEBI:30616"/>
    </ligand>
</feature>
<dbReference type="EMBL" id="CP012559">
    <property type="protein sequence ID" value="ALB28113.1"/>
    <property type="molecule type" value="Genomic_DNA"/>
</dbReference>
<dbReference type="EC" id="6.2.1.54" evidence="5"/>
<feature type="binding site" evidence="5">
    <location>
        <position position="197"/>
    </location>
    <ligand>
        <name>D-alanine</name>
        <dbReference type="ChEBI" id="CHEBI:57416"/>
    </ligand>
</feature>
<dbReference type="NCBIfam" id="NF003417">
    <property type="entry name" value="PRK04813.1"/>
    <property type="match status" value="1"/>
</dbReference>
<feature type="binding site" evidence="5">
    <location>
        <position position="494"/>
    </location>
    <ligand>
        <name>ATP</name>
        <dbReference type="ChEBI" id="CHEBI:30616"/>
    </ligand>
</feature>
<gene>
    <name evidence="5" type="primary">dltA</name>
    <name evidence="8" type="ORF">JP39_01250</name>
</gene>
<dbReference type="GO" id="GO:0005737">
    <property type="term" value="C:cytoplasm"/>
    <property type="evidence" value="ECO:0007669"/>
    <property type="project" value="UniProtKB-SubCell"/>
</dbReference>
<dbReference type="UniPathway" id="UPA00556"/>
<dbReference type="Pfam" id="PF00501">
    <property type="entry name" value="AMP-binding"/>
    <property type="match status" value="1"/>
</dbReference>
<feature type="binding site" evidence="5">
    <location>
        <begin position="394"/>
        <end position="397"/>
    </location>
    <ligand>
        <name>ATP</name>
        <dbReference type="ChEBI" id="CHEBI:30616"/>
    </ligand>
</feature>
<sequence>MNSIIEKITTTALQAPEKICYKNGEETHTYQELLQKSDRIASFLQDKFLPAKSPIIIFGGQQFEMLVMFLGAIKAGHAYIPVDDGSDPSRVIQINEVAKPALILNWSNITDFGVDTPQVTKEELTQVLASDNNIYDSNRSVGPDDNFYIIFTSGTTGTPKGVQISTNNILDFANWAENEFDYSGEMKMLLQAPFSFDLSVFDIYPGLMSGVTLNIVDKDTTKNFGKLQEAIINSDFNTWVSTPSFFEMCLLFRGFDAEHMPQLNKFIFCGEELTHATAKKLLKKFPDAELYNTYGPTENTVAITSIRIDQDSLEKFDRLPIGYLKSNMDYRINGLVDETTGQLTGELLVSGPDVSKGYLNNPTQTEKAFEMIDGQMFYHTGDMISVADDGLLFYHGRTDFQIKMHGYRIELEEVDSMLGNLEQIKQSCTVPLYNNKKQVSKMIACIVLENDFIDDDEKDLAADIKDSLKATTMEYMIPNVLKFVKQLPISKNGKIDRKTLIGEINE</sequence>
<dbReference type="RefSeq" id="WP_041499763.1">
    <property type="nucleotide sequence ID" value="NZ_BJDV01000014.1"/>
</dbReference>
<dbReference type="PROSITE" id="PS00455">
    <property type="entry name" value="AMP_BINDING"/>
    <property type="match status" value="1"/>
</dbReference>
<comment type="function">
    <text evidence="5">Catalyzes the first step in the D-alanylation of lipoteichoic acid (LTA), the activation of D-alanine and its transfer onto the D-alanyl carrier protein (Dcp) DltC. In an ATP-dependent two-step reaction, forms a high energy D-alanyl-AMP intermediate, followed by transfer of the D-alanyl residue as a thiol ester to the phosphopantheinyl prosthetic group of the Dcp. D-alanylation of LTA plays an important role in modulating the properties of the cell wall in Gram-positive bacteria, influencing the net charge of the cell wall.</text>
</comment>
<feature type="binding site" evidence="5">
    <location>
        <begin position="152"/>
        <end position="153"/>
    </location>
    <ligand>
        <name>ATP</name>
        <dbReference type="ChEBI" id="CHEBI:30616"/>
    </ligand>
</feature>
<evidence type="ECO:0000256" key="4">
    <source>
        <dbReference type="ARBA" id="ARBA00022840"/>
    </source>
</evidence>
<dbReference type="GO" id="GO:0047473">
    <property type="term" value="F:D-alanine [D-alanyl carrier protein] ligase activity"/>
    <property type="evidence" value="ECO:0007669"/>
    <property type="project" value="UniProtKB-UniRule"/>
</dbReference>
<evidence type="ECO:0000256" key="5">
    <source>
        <dbReference type="HAMAP-Rule" id="MF_00593"/>
    </source>
</evidence>
<dbReference type="CDD" id="cd05945">
    <property type="entry name" value="DltA"/>
    <property type="match status" value="1"/>
</dbReference>
<dbReference type="STRING" id="1074467.JP39_01250"/>
<evidence type="ECO:0000313" key="8">
    <source>
        <dbReference type="EMBL" id="ALB28113.1"/>
    </source>
</evidence>
<dbReference type="InterPro" id="IPR000873">
    <property type="entry name" value="AMP-dep_synth/lig_dom"/>
</dbReference>
<comment type="subcellular location">
    <subcellularLocation>
        <location evidence="5">Cytoplasm</location>
    </subcellularLocation>
</comment>
<keyword evidence="9" id="KW-1185">Reference proteome</keyword>
<dbReference type="InterPro" id="IPR044507">
    <property type="entry name" value="DltA-like"/>
</dbReference>
<accession>A0A0K2LAA2</accession>
<dbReference type="InterPro" id="IPR010071">
    <property type="entry name" value="AA_adenyl_dom"/>
</dbReference>
<evidence type="ECO:0000256" key="3">
    <source>
        <dbReference type="ARBA" id="ARBA00022741"/>
    </source>
</evidence>
<feature type="binding site" evidence="5">
    <location>
        <position position="494"/>
    </location>
    <ligand>
        <name>D-alanine</name>
        <dbReference type="ChEBI" id="CHEBI:57416"/>
    </ligand>
</feature>
<dbReference type="InterPro" id="IPR025110">
    <property type="entry name" value="AMP-bd_C"/>
</dbReference>
<dbReference type="NCBIfam" id="TIGR01734">
    <property type="entry name" value="D-ala-DACP-lig"/>
    <property type="match status" value="1"/>
</dbReference>
<keyword evidence="2 5" id="KW-0436">Ligase</keyword>
<keyword evidence="4 5" id="KW-0067">ATP-binding</keyword>
<dbReference type="Pfam" id="PF13193">
    <property type="entry name" value="AMP-binding_C"/>
    <property type="match status" value="1"/>
</dbReference>
<dbReference type="PANTHER" id="PTHR45398">
    <property type="match status" value="1"/>
</dbReference>
<evidence type="ECO:0000256" key="1">
    <source>
        <dbReference type="ARBA" id="ARBA00022490"/>
    </source>
</evidence>
<dbReference type="KEGG" id="lhi:JP39_01250"/>
<dbReference type="OrthoDB" id="9765680at2"/>
<dbReference type="HAMAP" id="MF_00593">
    <property type="entry name" value="DltA"/>
    <property type="match status" value="1"/>
</dbReference>
<dbReference type="InterPro" id="IPR042099">
    <property type="entry name" value="ANL_N_sf"/>
</dbReference>
<organism evidence="8 9">
    <name type="scientific">Companilactobacillus heilongjiangensis</name>
    <dbReference type="NCBI Taxonomy" id="1074467"/>
    <lineage>
        <taxon>Bacteria</taxon>
        <taxon>Bacillati</taxon>
        <taxon>Bacillota</taxon>
        <taxon>Bacilli</taxon>
        <taxon>Lactobacillales</taxon>
        <taxon>Lactobacillaceae</taxon>
        <taxon>Companilactobacillus</taxon>
    </lineage>
</organism>